<evidence type="ECO:0000313" key="14">
    <source>
        <dbReference type="Proteomes" id="UP000030747"/>
    </source>
</evidence>
<evidence type="ECO:0000256" key="8">
    <source>
        <dbReference type="ARBA" id="ARBA00022840"/>
    </source>
</evidence>
<feature type="domain" description="GMPS ATP-PPase" evidence="12">
    <location>
        <begin position="317"/>
        <end position="512"/>
    </location>
</feature>
<keyword evidence="4" id="KW-0436">Ligase</keyword>
<evidence type="ECO:0000256" key="5">
    <source>
        <dbReference type="ARBA" id="ARBA00022741"/>
    </source>
</evidence>
<feature type="binding site" evidence="11">
    <location>
        <begin position="344"/>
        <end position="350"/>
    </location>
    <ligand>
        <name>ATP</name>
        <dbReference type="ChEBI" id="CHEBI:30616"/>
    </ligand>
</feature>
<dbReference type="Gene3D" id="3.40.50.880">
    <property type="match status" value="1"/>
</dbReference>
<evidence type="ECO:0000256" key="1">
    <source>
        <dbReference type="ARBA" id="ARBA00005153"/>
    </source>
</evidence>
<comment type="pathway">
    <text evidence="1">Purine metabolism; GMP biosynthesis; GMP from XMP (L-Gln route): step 1/1.</text>
</comment>
<keyword evidence="5 11" id="KW-0547">Nucleotide-binding</keyword>
<dbReference type="AlphaFoldDB" id="U6KJU6"/>
<dbReference type="InterPro" id="IPR014729">
    <property type="entry name" value="Rossmann-like_a/b/a_fold"/>
</dbReference>
<evidence type="ECO:0000256" key="2">
    <source>
        <dbReference type="ARBA" id="ARBA00012746"/>
    </source>
</evidence>
<dbReference type="SUPFAM" id="SSF52402">
    <property type="entry name" value="Adenine nucleotide alpha hydrolases-like"/>
    <property type="match status" value="1"/>
</dbReference>
<keyword evidence="7 11" id="KW-0658">Purine biosynthesis</keyword>
<keyword evidence="6 11" id="KW-0332">GMP biosynthesis</keyword>
<dbReference type="GO" id="GO:0003921">
    <property type="term" value="F:GMP synthase activity"/>
    <property type="evidence" value="ECO:0007669"/>
    <property type="project" value="InterPro"/>
</dbReference>
<dbReference type="Proteomes" id="UP000030747">
    <property type="component" value="Unassembled WGS sequence"/>
</dbReference>
<reference evidence="13" key="2">
    <citation type="submission" date="2013-10" db="EMBL/GenBank/DDBJ databases">
        <authorList>
            <person name="Aslett M."/>
        </authorList>
    </citation>
    <scope>NUCLEOTIDE SEQUENCE [LARGE SCALE GENOMIC DNA]</scope>
    <source>
        <strain evidence="13">Houghton</strain>
    </source>
</reference>
<dbReference type="InterPro" id="IPR029062">
    <property type="entry name" value="Class_I_gatase-like"/>
</dbReference>
<dbReference type="PANTHER" id="PTHR11922:SF2">
    <property type="entry name" value="GMP SYNTHASE [GLUTAMINE-HYDROLYZING]"/>
    <property type="match status" value="1"/>
</dbReference>
<dbReference type="Gene3D" id="3.40.50.620">
    <property type="entry name" value="HUPs"/>
    <property type="match status" value="1"/>
</dbReference>
<dbReference type="InterPro" id="IPR025777">
    <property type="entry name" value="GMPS_ATP_PPase_dom"/>
</dbReference>
<dbReference type="VEuPathDB" id="ToxoDB:ETH2_1306600"/>
<protein>
    <recommendedName>
        <fullName evidence="3">GMP synthase [glutamine-hydrolyzing]</fullName>
        <ecNumber evidence="2">6.3.5.2</ecNumber>
    </recommendedName>
    <alternativeName>
        <fullName evidence="10">Glutamine amidotransferase</fullName>
    </alternativeName>
</protein>
<dbReference type="InterPro" id="IPR022955">
    <property type="entry name" value="GMP_synthase"/>
</dbReference>
<dbReference type="FunFam" id="3.30.300.10:FF:000002">
    <property type="entry name" value="GMP synthase [glutamine-hydrolyzing]"/>
    <property type="match status" value="1"/>
</dbReference>
<keyword evidence="9" id="KW-0315">Glutamine amidotransferase</keyword>
<sequence>MNQLSSLLSICKVKSEYLWLSPAAEAPHIEQEKNPQGSGVIFFPFCAFLREIVSKMTVYSRESELSGGRRRPARHMVLVFDFGSQVSRLIIRRLRAVGVYAELLSCTATLEEVAAARPAAVVLSGGPSSVYEEGAPHLRREVWQLLQQQQIPILGICYGMQEIVQQLGGSVAGEGPREYGKTEITLSPLPAEPVLDAAAAAAAAEAAAAAADAAAAAAADHWSVPAAHGPTPFLADLFYGIEGPQVTVWMSHGDTVQSLPPGFTTLASTANCPIVAAAAPARGLYTLQFHPEVTHTSCGAQLLRNFAQRVARLPLQWGMQSFLPQQIELLQQQVRGREVIGALSGGVDSTVAAALLHRAIGNRFHGFFIDTGLLRKNEAAETMESLRACFPDLSIECIDASERFFAALKGVKDPEQKRKIIGALFIEVFEESVQKKKIPTKGTLLLQGTLYPDVIESVSFKGPSQTIKTHHNVGGLPEKMQLEVLEPLRDLFKDEVREMGRALGLPEDRILRHPFPGPGLAVRILGEVTRERVLLLQQVDSIFIKHIRQAGLYNQIAQAFAVLLPECLSVGVMGDGRRYECCCVLRAVASEDFMTADWFKLPLLLLDAASSEITNTVRGIGRVLYDCTSKPPATIEWE</sequence>
<evidence type="ECO:0000313" key="13">
    <source>
        <dbReference type="EMBL" id="CDJ38199.1"/>
    </source>
</evidence>
<keyword evidence="8 11" id="KW-0067">ATP-binding</keyword>
<dbReference type="OMA" id="VVMSHFD"/>
<evidence type="ECO:0000256" key="10">
    <source>
        <dbReference type="ARBA" id="ARBA00031356"/>
    </source>
</evidence>
<dbReference type="CDD" id="cd01997">
    <property type="entry name" value="GMP_synthase_C"/>
    <property type="match status" value="1"/>
</dbReference>
<evidence type="ECO:0000259" key="12">
    <source>
        <dbReference type="PROSITE" id="PS51553"/>
    </source>
</evidence>
<dbReference type="OrthoDB" id="1724632at2759"/>
<evidence type="ECO:0000256" key="11">
    <source>
        <dbReference type="PROSITE-ProRule" id="PRU00886"/>
    </source>
</evidence>
<evidence type="ECO:0000256" key="7">
    <source>
        <dbReference type="ARBA" id="ARBA00022755"/>
    </source>
</evidence>
<proteinExistence type="inferred from homology"/>
<dbReference type="NCBIfam" id="NF000848">
    <property type="entry name" value="PRK00074.1"/>
    <property type="match status" value="1"/>
</dbReference>
<dbReference type="NCBIfam" id="TIGR00884">
    <property type="entry name" value="guaA_Cterm"/>
    <property type="match status" value="1"/>
</dbReference>
<dbReference type="HAMAP" id="MF_00344">
    <property type="entry name" value="GMP_synthase"/>
    <property type="match status" value="1"/>
</dbReference>
<reference evidence="13" key="1">
    <citation type="submission" date="2013-10" db="EMBL/GenBank/DDBJ databases">
        <title>Genomic analysis of the causative agents of coccidiosis in chickens.</title>
        <authorList>
            <person name="Reid A.J."/>
            <person name="Blake D."/>
            <person name="Billington K."/>
            <person name="Browne H."/>
            <person name="Dunn M."/>
            <person name="Hung S."/>
            <person name="Kawahara F."/>
            <person name="Miranda-Saavedra D."/>
            <person name="Mourier T."/>
            <person name="Nagra H."/>
            <person name="Otto T.D."/>
            <person name="Rawlings N."/>
            <person name="Sanchez A."/>
            <person name="Sanders M."/>
            <person name="Subramaniam C."/>
            <person name="Tay Y."/>
            <person name="Dear P."/>
            <person name="Doerig C."/>
            <person name="Gruber A."/>
            <person name="Parkinson J."/>
            <person name="Shirley M."/>
            <person name="Wan K.L."/>
            <person name="Berriman M."/>
            <person name="Tomley F."/>
            <person name="Pain A."/>
        </authorList>
    </citation>
    <scope>NUCLEOTIDE SEQUENCE [LARGE SCALE GENOMIC DNA]</scope>
    <source>
        <strain evidence="13">Houghton</strain>
    </source>
</reference>
<dbReference type="SUPFAM" id="SSF54810">
    <property type="entry name" value="GMP synthetase C-terminal dimerisation domain"/>
    <property type="match status" value="1"/>
</dbReference>
<dbReference type="PANTHER" id="PTHR11922">
    <property type="entry name" value="GMP SYNTHASE-RELATED"/>
    <property type="match status" value="1"/>
</dbReference>
<dbReference type="GO" id="GO:0005524">
    <property type="term" value="F:ATP binding"/>
    <property type="evidence" value="ECO:0007669"/>
    <property type="project" value="UniProtKB-UniRule"/>
</dbReference>
<name>U6KJU6_EIMTE</name>
<organism evidence="13 14">
    <name type="scientific">Eimeria tenella</name>
    <name type="common">Coccidian parasite</name>
    <dbReference type="NCBI Taxonomy" id="5802"/>
    <lineage>
        <taxon>Eukaryota</taxon>
        <taxon>Sar</taxon>
        <taxon>Alveolata</taxon>
        <taxon>Apicomplexa</taxon>
        <taxon>Conoidasida</taxon>
        <taxon>Coccidia</taxon>
        <taxon>Eucoccidiorida</taxon>
        <taxon>Eimeriorina</taxon>
        <taxon>Eimeriidae</taxon>
        <taxon>Eimeria</taxon>
    </lineage>
</organism>
<dbReference type="RefSeq" id="XP_013229037.1">
    <property type="nucleotide sequence ID" value="XM_013373583.1"/>
</dbReference>
<evidence type="ECO:0000256" key="4">
    <source>
        <dbReference type="ARBA" id="ARBA00022598"/>
    </source>
</evidence>
<dbReference type="InterPro" id="IPR001674">
    <property type="entry name" value="GMP_synth_C"/>
</dbReference>
<dbReference type="CDD" id="cd01742">
    <property type="entry name" value="GATase1_GMP_Synthase"/>
    <property type="match status" value="1"/>
</dbReference>
<dbReference type="InterPro" id="IPR017926">
    <property type="entry name" value="GATASE"/>
</dbReference>
<dbReference type="EC" id="6.3.5.2" evidence="2"/>
<dbReference type="PROSITE" id="PS51553">
    <property type="entry name" value="GMPS_ATP_PPASE"/>
    <property type="match status" value="1"/>
</dbReference>
<dbReference type="GO" id="GO:0005829">
    <property type="term" value="C:cytosol"/>
    <property type="evidence" value="ECO:0007669"/>
    <property type="project" value="TreeGrafter"/>
</dbReference>
<accession>U6KJU6</accession>
<dbReference type="GeneID" id="25251078"/>
<evidence type="ECO:0000256" key="9">
    <source>
        <dbReference type="ARBA" id="ARBA00022962"/>
    </source>
</evidence>
<gene>
    <name evidence="13" type="ORF">ETH_00009385</name>
</gene>
<dbReference type="EMBL" id="HG673821">
    <property type="protein sequence ID" value="CDJ38199.1"/>
    <property type="molecule type" value="Genomic_DNA"/>
</dbReference>
<dbReference type="VEuPathDB" id="ToxoDB:ETH_00009385"/>
<dbReference type="InterPro" id="IPR004739">
    <property type="entry name" value="GMP_synth_GATase"/>
</dbReference>
<dbReference type="Pfam" id="PF00958">
    <property type="entry name" value="GMP_synt_C"/>
    <property type="match status" value="1"/>
</dbReference>
<keyword evidence="14" id="KW-1185">Reference proteome</keyword>
<dbReference type="Pfam" id="PF00117">
    <property type="entry name" value="GATase"/>
    <property type="match status" value="1"/>
</dbReference>
<dbReference type="Gene3D" id="3.30.300.10">
    <property type="match status" value="1"/>
</dbReference>
<dbReference type="PROSITE" id="PS51273">
    <property type="entry name" value="GATASE_TYPE_1"/>
    <property type="match status" value="1"/>
</dbReference>
<dbReference type="SUPFAM" id="SSF52317">
    <property type="entry name" value="Class I glutamine amidotransferase-like"/>
    <property type="match status" value="1"/>
</dbReference>
<evidence type="ECO:0000256" key="6">
    <source>
        <dbReference type="ARBA" id="ARBA00022749"/>
    </source>
</evidence>
<evidence type="ECO:0000256" key="3">
    <source>
        <dbReference type="ARBA" id="ARBA00021562"/>
    </source>
</evidence>
<dbReference type="UniPathway" id="UPA00189">
    <property type="reaction ID" value="UER00296"/>
</dbReference>